<comment type="caution">
    <text evidence="2">The sequence shown here is derived from an EMBL/GenBank/DDBJ whole genome shotgun (WGS) entry which is preliminary data.</text>
</comment>
<dbReference type="Gene3D" id="3.40.50.10130">
    <property type="match status" value="1"/>
</dbReference>
<evidence type="ECO:0000259" key="1">
    <source>
        <dbReference type="SMART" id="SM00891"/>
    </source>
</evidence>
<dbReference type="Gene3D" id="1.10.150.20">
    <property type="entry name" value="5' to 3' exonuclease, C-terminal subdomain"/>
    <property type="match status" value="1"/>
</dbReference>
<dbReference type="GO" id="GO:0003677">
    <property type="term" value="F:DNA binding"/>
    <property type="evidence" value="ECO:0007669"/>
    <property type="project" value="InterPro"/>
</dbReference>
<protein>
    <recommendedName>
        <fullName evidence="1">ERCC4 domain-containing protein</fullName>
    </recommendedName>
</protein>
<dbReference type="InterPro" id="IPR011335">
    <property type="entry name" value="Restrct_endonuc-II-like"/>
</dbReference>
<dbReference type="GO" id="GO:0004518">
    <property type="term" value="F:nuclease activity"/>
    <property type="evidence" value="ECO:0007669"/>
    <property type="project" value="InterPro"/>
</dbReference>
<dbReference type="EMBL" id="LAZR01023126">
    <property type="protein sequence ID" value="KKL79583.1"/>
    <property type="molecule type" value="Genomic_DNA"/>
</dbReference>
<dbReference type="AlphaFoldDB" id="A0A0F9EZM5"/>
<proteinExistence type="predicted"/>
<accession>A0A0F9EZM5</accession>
<dbReference type="GO" id="GO:0006259">
    <property type="term" value="P:DNA metabolic process"/>
    <property type="evidence" value="ECO:0007669"/>
    <property type="project" value="UniProtKB-ARBA"/>
</dbReference>
<feature type="non-terminal residue" evidence="2">
    <location>
        <position position="1"/>
    </location>
</feature>
<dbReference type="Pfam" id="PF02732">
    <property type="entry name" value="ERCC4"/>
    <property type="match status" value="1"/>
</dbReference>
<dbReference type="CDD" id="cd20075">
    <property type="entry name" value="XPF_nuclease_XPF_arch"/>
    <property type="match status" value="1"/>
</dbReference>
<sequence>FMTVNNLLVKSKPPEKLLHVILDNREHKLMALLDKKKDIITYNSEQLDIADIIISENVAIERKEGFDFVSSIMDNRLFEQLLRLKDTYLTPILILEGLNDNVFNKVGMKISSIYGALAFISYKLGISVIPTRNLVETAITIERIAYREQVKDDMPLLSRKAPKTMSEEDRRIYIIEGLVDIGPKKAKALIEKFKTPHNVFKAIKKTNIIFTKTGNPKGIEGALKQLKGFSWKFVQKNKKILFSKSERGAENILDI</sequence>
<evidence type="ECO:0000313" key="2">
    <source>
        <dbReference type="EMBL" id="KKL79583.1"/>
    </source>
</evidence>
<reference evidence="2" key="1">
    <citation type="journal article" date="2015" name="Nature">
        <title>Complex archaea that bridge the gap between prokaryotes and eukaryotes.</title>
        <authorList>
            <person name="Spang A."/>
            <person name="Saw J.H."/>
            <person name="Jorgensen S.L."/>
            <person name="Zaremba-Niedzwiedzka K."/>
            <person name="Martijn J."/>
            <person name="Lind A.E."/>
            <person name="van Eijk R."/>
            <person name="Schleper C."/>
            <person name="Guy L."/>
            <person name="Ettema T.J."/>
        </authorList>
    </citation>
    <scope>NUCLEOTIDE SEQUENCE</scope>
</reference>
<dbReference type="InterPro" id="IPR006166">
    <property type="entry name" value="ERCC4_domain"/>
</dbReference>
<dbReference type="SMART" id="SM00891">
    <property type="entry name" value="ERCC4"/>
    <property type="match status" value="1"/>
</dbReference>
<feature type="domain" description="ERCC4" evidence="1">
    <location>
        <begin position="19"/>
        <end position="99"/>
    </location>
</feature>
<organism evidence="2">
    <name type="scientific">marine sediment metagenome</name>
    <dbReference type="NCBI Taxonomy" id="412755"/>
    <lineage>
        <taxon>unclassified sequences</taxon>
        <taxon>metagenomes</taxon>
        <taxon>ecological metagenomes</taxon>
    </lineage>
</organism>
<gene>
    <name evidence="2" type="ORF">LCGC14_2013380</name>
</gene>
<dbReference type="SUPFAM" id="SSF52980">
    <property type="entry name" value="Restriction endonuclease-like"/>
    <property type="match status" value="1"/>
</dbReference>
<name>A0A0F9EZM5_9ZZZZ</name>